<protein>
    <submittedName>
        <fullName evidence="1">(thale cress) hypothetical protein</fullName>
    </submittedName>
</protein>
<dbReference type="EMBL" id="LR881470">
    <property type="protein sequence ID" value="CAD5335820.1"/>
    <property type="molecule type" value="Genomic_DNA"/>
</dbReference>
<reference evidence="1 2" key="1">
    <citation type="submission" date="2020-09" db="EMBL/GenBank/DDBJ databases">
        <authorList>
            <person name="Ashkenazy H."/>
        </authorList>
    </citation>
    <scope>NUCLEOTIDE SEQUENCE [LARGE SCALE GENOMIC DNA]</scope>
    <source>
        <strain evidence="2">cv. Cdm-0</strain>
    </source>
</reference>
<dbReference type="SUPFAM" id="SSF48371">
    <property type="entry name" value="ARM repeat"/>
    <property type="match status" value="1"/>
</dbReference>
<dbReference type="AlphaFoldDB" id="A0A7G2FPP0"/>
<dbReference type="InterPro" id="IPR011989">
    <property type="entry name" value="ARM-like"/>
</dbReference>
<gene>
    <name evidence="1" type="ORF">AT9943_LOCUS23043</name>
</gene>
<sequence>MLNLDFTHKTTQATPRLHAVATEFLRVSNDVAELHKLSSKLTSDPYLFVEFVKTIRGFLSVQTALGLSGEIDTVFLQVIKGWFPDLITETFSFLIVVRIINLFNKRANSKVYPDILRRIENNALYLTRNPLRGICLVEKAINVRDPDCTVFIALKLHSHYVELSFEELGSNIVEKLLSVVLKKTLEFAKERRVDLFRDLVEKLTPPLLDLLRGSQGNNIAAIIDLDKSEVKDSSLYAVAA</sequence>
<dbReference type="Proteomes" id="UP000516314">
    <property type="component" value="Chromosome 5"/>
</dbReference>
<dbReference type="Gene3D" id="1.25.10.10">
    <property type="entry name" value="Leucine-rich Repeat Variant"/>
    <property type="match status" value="1"/>
</dbReference>
<evidence type="ECO:0000313" key="2">
    <source>
        <dbReference type="Proteomes" id="UP000516314"/>
    </source>
</evidence>
<proteinExistence type="predicted"/>
<accession>A0A7G2FPP0</accession>
<name>A0A7G2FPP0_ARATH</name>
<dbReference type="InterPro" id="IPR016024">
    <property type="entry name" value="ARM-type_fold"/>
</dbReference>
<organism evidence="1 2">
    <name type="scientific">Arabidopsis thaliana</name>
    <name type="common">Mouse-ear cress</name>
    <dbReference type="NCBI Taxonomy" id="3702"/>
    <lineage>
        <taxon>Eukaryota</taxon>
        <taxon>Viridiplantae</taxon>
        <taxon>Streptophyta</taxon>
        <taxon>Embryophyta</taxon>
        <taxon>Tracheophyta</taxon>
        <taxon>Spermatophyta</taxon>
        <taxon>Magnoliopsida</taxon>
        <taxon>eudicotyledons</taxon>
        <taxon>Gunneridae</taxon>
        <taxon>Pentapetalae</taxon>
        <taxon>rosids</taxon>
        <taxon>malvids</taxon>
        <taxon>Brassicales</taxon>
        <taxon>Brassicaceae</taxon>
        <taxon>Camelineae</taxon>
        <taxon>Arabidopsis</taxon>
    </lineage>
</organism>
<evidence type="ECO:0000313" key="1">
    <source>
        <dbReference type="EMBL" id="CAD5335820.1"/>
    </source>
</evidence>